<proteinExistence type="predicted"/>
<dbReference type="AlphaFoldDB" id="A0A078QL00"/>
<evidence type="ECO:0000313" key="1">
    <source>
        <dbReference type="EMBL" id="KDS23683.1"/>
    </source>
</evidence>
<dbReference type="PATRIC" id="fig|1339350.3.peg.4531"/>
<protein>
    <submittedName>
        <fullName evidence="1">Virulence RhuM family protein</fullName>
    </submittedName>
</protein>
<reference evidence="1 2" key="1">
    <citation type="submission" date="2014-04" db="EMBL/GenBank/DDBJ databases">
        <authorList>
            <person name="Sears C."/>
            <person name="Carroll K."/>
            <person name="Sack B.R."/>
            <person name="Qadri F."/>
            <person name="Myers L.L."/>
            <person name="Chung G.-T."/>
            <person name="Escheverria P."/>
            <person name="Fraser C.M."/>
            <person name="Sadzewicz L."/>
            <person name="Shefchek K.A."/>
            <person name="Tallon L."/>
            <person name="Das S.P."/>
            <person name="Daugherty S."/>
            <person name="Mongodin E.F."/>
        </authorList>
    </citation>
    <scope>NUCLEOTIDE SEQUENCE [LARGE SCALE GENOMIC DNA]</scope>
    <source>
        <strain evidence="2">3775 SL(B) 10 (iv)</strain>
    </source>
</reference>
<dbReference type="RefSeq" id="WP_032946733.1">
    <property type="nucleotide sequence ID" value="NZ_JNHI01000107.1"/>
</dbReference>
<comment type="caution">
    <text evidence="1">The sequence shown here is derived from an EMBL/GenBank/DDBJ whole genome shotgun (WGS) entry which is preliminary data.</text>
</comment>
<name>A0A078QL00_PHOVU</name>
<dbReference type="PANTHER" id="PTHR35810">
    <property type="entry name" value="CYTOPLASMIC PROTEIN-RELATED"/>
    <property type="match status" value="1"/>
</dbReference>
<sequence length="276" mass="31782">MEQGEIILYQPDEAVKLEVRLEDETVWLTQEQIADLFGTKRPAITKHLNNIYKSGELDIDSTCSILEHMGNDGKQRYTIKYYNLDAILSIGYRVNSKNATLFRKWANSVLKDYLLKGYSINKRLSELERTVAQHTEKIDFFVRTALPPVEGIFYNGQIFDAYKFATDLVKSARRSIVLIDNYVDETVLLMLSKRSVGVSATIYTQRITQQLQLDLDRHNSQYPPIDIRTYRDSHDRFLIVDETDVYHIGASLKDLGKKMFAFSKLDIPAAVITDLL</sequence>
<dbReference type="Pfam" id="PF13310">
    <property type="entry name" value="Virulence_RhuM"/>
    <property type="match status" value="1"/>
</dbReference>
<organism evidence="1 2">
    <name type="scientific">Phocaeicola vulgatus str. 3775 SL</name>
    <name type="common">B</name>
    <name type="synonym">iv</name>
    <dbReference type="NCBI Taxonomy" id="1339350"/>
    <lineage>
        <taxon>Bacteria</taxon>
        <taxon>Pseudomonadati</taxon>
        <taxon>Bacteroidota</taxon>
        <taxon>Bacteroidia</taxon>
        <taxon>Bacteroidales</taxon>
        <taxon>Bacteroidaceae</taxon>
        <taxon>Phocaeicola</taxon>
    </lineage>
</organism>
<evidence type="ECO:0000313" key="2">
    <source>
        <dbReference type="Proteomes" id="UP000028134"/>
    </source>
</evidence>
<dbReference type="PANTHER" id="PTHR35810:SF1">
    <property type="entry name" value="CYTOPLASMIC PROTEIN"/>
    <property type="match status" value="1"/>
</dbReference>
<dbReference type="InterPro" id="IPR011204">
    <property type="entry name" value="Virulence_RhuM-like"/>
</dbReference>
<dbReference type="EMBL" id="JNHI01000107">
    <property type="protein sequence ID" value="KDS23683.1"/>
    <property type="molecule type" value="Genomic_DNA"/>
</dbReference>
<dbReference type="Proteomes" id="UP000028134">
    <property type="component" value="Unassembled WGS sequence"/>
</dbReference>
<accession>A0A078QL00</accession>
<gene>
    <name evidence="1" type="ORF">M097_4791</name>
</gene>